<protein>
    <submittedName>
        <fullName evidence="1">OLC1v1030832C1</fullName>
    </submittedName>
</protein>
<dbReference type="EMBL" id="OX459119">
    <property type="protein sequence ID" value="CAI9094985.1"/>
    <property type="molecule type" value="Genomic_DNA"/>
</dbReference>
<gene>
    <name evidence="1" type="ORF">OLC1_LOCUS6052</name>
</gene>
<accession>A0AAV1CHT0</accession>
<evidence type="ECO:0000313" key="1">
    <source>
        <dbReference type="EMBL" id="CAI9094985.1"/>
    </source>
</evidence>
<sequence>MVKEGGISAVGEIPLFDETARKAALQVVLSSPLIVGMKHILELAKSYPSGWSRAPWILEKFQIPRHRQITSSQESKIPEIQASAKLTSHVPNTIRPATKQVVFLFLMDFVEAIDAFITYINQILEGWGKRGIQ</sequence>
<proteinExistence type="predicted"/>
<reference evidence="1" key="1">
    <citation type="submission" date="2023-03" db="EMBL/GenBank/DDBJ databases">
        <authorList>
            <person name="Julca I."/>
        </authorList>
    </citation>
    <scope>NUCLEOTIDE SEQUENCE</scope>
</reference>
<dbReference type="Proteomes" id="UP001161247">
    <property type="component" value="Chromosome 2"/>
</dbReference>
<name>A0AAV1CHT0_OLDCO</name>
<organism evidence="1 2">
    <name type="scientific">Oldenlandia corymbosa var. corymbosa</name>
    <dbReference type="NCBI Taxonomy" id="529605"/>
    <lineage>
        <taxon>Eukaryota</taxon>
        <taxon>Viridiplantae</taxon>
        <taxon>Streptophyta</taxon>
        <taxon>Embryophyta</taxon>
        <taxon>Tracheophyta</taxon>
        <taxon>Spermatophyta</taxon>
        <taxon>Magnoliopsida</taxon>
        <taxon>eudicotyledons</taxon>
        <taxon>Gunneridae</taxon>
        <taxon>Pentapetalae</taxon>
        <taxon>asterids</taxon>
        <taxon>lamiids</taxon>
        <taxon>Gentianales</taxon>
        <taxon>Rubiaceae</taxon>
        <taxon>Rubioideae</taxon>
        <taxon>Spermacoceae</taxon>
        <taxon>Hedyotis-Oldenlandia complex</taxon>
        <taxon>Oldenlandia</taxon>
    </lineage>
</organism>
<keyword evidence="2" id="KW-1185">Reference proteome</keyword>
<evidence type="ECO:0000313" key="2">
    <source>
        <dbReference type="Proteomes" id="UP001161247"/>
    </source>
</evidence>
<dbReference type="AlphaFoldDB" id="A0AAV1CHT0"/>